<protein>
    <submittedName>
        <fullName evidence="2">Uncharacterized protein</fullName>
    </submittedName>
</protein>
<reference evidence="2" key="1">
    <citation type="submission" date="2021-01" db="EMBL/GenBank/DDBJ databases">
        <authorList>
            <person name="Corre E."/>
            <person name="Pelletier E."/>
            <person name="Niang G."/>
            <person name="Scheremetjew M."/>
            <person name="Finn R."/>
            <person name="Kale V."/>
            <person name="Holt S."/>
            <person name="Cochrane G."/>
            <person name="Meng A."/>
            <person name="Brown T."/>
            <person name="Cohen L."/>
        </authorList>
    </citation>
    <scope>NUCLEOTIDE SEQUENCE</scope>
    <source>
        <strain evidence="2">PLY429</strain>
    </source>
</reference>
<feature type="region of interest" description="Disordered" evidence="1">
    <location>
        <begin position="173"/>
        <end position="196"/>
    </location>
</feature>
<organism evidence="2">
    <name type="scientific">Tetraselmis chuii</name>
    <dbReference type="NCBI Taxonomy" id="63592"/>
    <lineage>
        <taxon>Eukaryota</taxon>
        <taxon>Viridiplantae</taxon>
        <taxon>Chlorophyta</taxon>
        <taxon>core chlorophytes</taxon>
        <taxon>Chlorodendrophyceae</taxon>
        <taxon>Chlorodendrales</taxon>
        <taxon>Chlorodendraceae</taxon>
        <taxon>Tetraselmis</taxon>
    </lineage>
</organism>
<proteinExistence type="predicted"/>
<dbReference type="AlphaFoldDB" id="A0A7S1SY97"/>
<dbReference type="EMBL" id="HBGG01027957">
    <property type="protein sequence ID" value="CAD9212184.1"/>
    <property type="molecule type" value="Transcribed_RNA"/>
</dbReference>
<feature type="compositionally biased region" description="Basic and acidic residues" evidence="1">
    <location>
        <begin position="173"/>
        <end position="195"/>
    </location>
</feature>
<evidence type="ECO:0000313" key="2">
    <source>
        <dbReference type="EMBL" id="CAD9212184.1"/>
    </source>
</evidence>
<accession>A0A7S1SY97</accession>
<evidence type="ECO:0000256" key="1">
    <source>
        <dbReference type="SAM" id="MobiDB-lite"/>
    </source>
</evidence>
<gene>
    <name evidence="2" type="ORF">TCHU04912_LOCUS14423</name>
</gene>
<name>A0A7S1SY97_9CHLO</name>
<sequence length="242" mass="27564">MNNNQTTHASLLANCKGVFAPTSYITFGSKEKPEPYKDKKGQVRACYTGKQFTNQPPKDGRTTDVYFEKKHPWLSENEKFIDKLRYKDTQPEKKKGFLSGDFKRRDEFSNTIRTLQYREQLKGEEKQAKKALEMITAAGGDTAHEFTATYGNTDMRAPAPHLYDLVYEVDDPTRSGASKEARDTKNPTMLSHDRTLGGSRTTTAIAYQAPEHHTKPTYARKPLVKDTFYRKTNCFPTELGSE</sequence>